<evidence type="ECO:0000259" key="2">
    <source>
        <dbReference type="Pfam" id="PF07715"/>
    </source>
</evidence>
<keyword evidence="1" id="KW-1134">Transmembrane beta strand</keyword>
<name>A0A090WVA6_9FLAO</name>
<dbReference type="Gene3D" id="2.170.130.10">
    <property type="entry name" value="TonB-dependent receptor, plug domain"/>
    <property type="match status" value="1"/>
</dbReference>
<comment type="similarity">
    <text evidence="1">Belongs to the TonB-dependent receptor family.</text>
</comment>
<organism evidence="3 4">
    <name type="scientific">Algibacter lectus</name>
    <dbReference type="NCBI Taxonomy" id="221126"/>
    <lineage>
        <taxon>Bacteria</taxon>
        <taxon>Pseudomonadati</taxon>
        <taxon>Bacteroidota</taxon>
        <taxon>Flavobacteriia</taxon>
        <taxon>Flavobacteriales</taxon>
        <taxon>Flavobacteriaceae</taxon>
        <taxon>Algibacter</taxon>
    </lineage>
</organism>
<dbReference type="Pfam" id="PF07715">
    <property type="entry name" value="Plug"/>
    <property type="match status" value="1"/>
</dbReference>
<dbReference type="Proteomes" id="UP000029643">
    <property type="component" value="Unassembled WGS sequence"/>
</dbReference>
<dbReference type="InterPro" id="IPR012910">
    <property type="entry name" value="Plug_dom"/>
</dbReference>
<accession>A0A090WVA6</accession>
<dbReference type="InterPro" id="IPR039426">
    <property type="entry name" value="TonB-dep_rcpt-like"/>
</dbReference>
<dbReference type="EMBL" id="BBNU01000013">
    <property type="protein sequence ID" value="GAL81040.1"/>
    <property type="molecule type" value="Genomic_DNA"/>
</dbReference>
<evidence type="ECO:0000313" key="3">
    <source>
        <dbReference type="EMBL" id="GAL81040.1"/>
    </source>
</evidence>
<dbReference type="RefSeq" id="WP_369450527.1">
    <property type="nucleotide sequence ID" value="NZ_BBNU01000013.1"/>
</dbReference>
<dbReference type="InterPro" id="IPR037066">
    <property type="entry name" value="Plug_dom_sf"/>
</dbReference>
<feature type="domain" description="TonB-dependent receptor plug" evidence="2">
    <location>
        <begin position="3"/>
        <end position="88"/>
    </location>
</feature>
<sequence>MGAPGAPSKISIRGTATLNGSSDPLWVLDGIPLEGNDIPQDFRDKDNIDNLQSYPIAGLNPEDIESITVLKDASATSIYGGARAANGVIVITSKNGKKGAMRINVNANVFVTQKPDFSKLNLMNSSEKVDFELLLASRSDLKYQQDRGGVARILNNYGEYNNFRDNGFASISLDAQNEINNLKNINTNWGRRALSNGYKPAVWCKYLWRE</sequence>
<dbReference type="AlphaFoldDB" id="A0A090WVA6"/>
<reference evidence="3 4" key="1">
    <citation type="journal article" date="2014" name="Genome Announc.">
        <title>Draft Genome Sequences of Marine Flavobacterium Algibacter lectus Strains SS8 and NR4.</title>
        <authorList>
            <person name="Takatani N."/>
            <person name="Nakanishi M."/>
            <person name="Meirelles P."/>
            <person name="Mino S."/>
            <person name="Suda W."/>
            <person name="Oshima K."/>
            <person name="Hattori M."/>
            <person name="Ohkuma M."/>
            <person name="Hosokawa M."/>
            <person name="Miyashita K."/>
            <person name="Thompson F.L."/>
            <person name="Niwa A."/>
            <person name="Sawabe T."/>
            <person name="Sawabe T."/>
        </authorList>
    </citation>
    <scope>NUCLEOTIDE SEQUENCE [LARGE SCALE GENOMIC DNA]</scope>
    <source>
        <strain evidence="4">JCM19274</strain>
    </source>
</reference>
<keyword evidence="1" id="KW-0472">Membrane</keyword>
<comment type="subcellular location">
    <subcellularLocation>
        <location evidence="1">Cell outer membrane</location>
        <topology evidence="1">Multi-pass membrane protein</topology>
    </subcellularLocation>
</comment>
<gene>
    <name evidence="3" type="ORF">JCM19274_2214</name>
</gene>
<dbReference type="InterPro" id="IPR023997">
    <property type="entry name" value="TonB-dep_OMP_SusC/RagA_CS"/>
</dbReference>
<dbReference type="PROSITE" id="PS52016">
    <property type="entry name" value="TONB_DEPENDENT_REC_3"/>
    <property type="match status" value="1"/>
</dbReference>
<dbReference type="NCBIfam" id="TIGR04057">
    <property type="entry name" value="SusC_RagA_signa"/>
    <property type="match status" value="1"/>
</dbReference>
<keyword evidence="1" id="KW-0813">Transport</keyword>
<dbReference type="GO" id="GO:0009279">
    <property type="term" value="C:cell outer membrane"/>
    <property type="evidence" value="ECO:0007669"/>
    <property type="project" value="UniProtKB-SubCell"/>
</dbReference>
<evidence type="ECO:0000313" key="4">
    <source>
        <dbReference type="Proteomes" id="UP000029643"/>
    </source>
</evidence>
<evidence type="ECO:0000256" key="1">
    <source>
        <dbReference type="PROSITE-ProRule" id="PRU01360"/>
    </source>
</evidence>
<dbReference type="SUPFAM" id="SSF56935">
    <property type="entry name" value="Porins"/>
    <property type="match status" value="1"/>
</dbReference>
<protein>
    <submittedName>
        <fullName evidence="3">Putative outer membrane protein</fullName>
    </submittedName>
</protein>
<proteinExistence type="inferred from homology"/>
<keyword evidence="1" id="KW-0812">Transmembrane</keyword>
<keyword evidence="1" id="KW-0998">Cell outer membrane</keyword>
<comment type="caution">
    <text evidence="3">The sequence shown here is derived from an EMBL/GenBank/DDBJ whole genome shotgun (WGS) entry which is preliminary data.</text>
</comment>